<protein>
    <submittedName>
        <fullName evidence="5">Class I SAM-dependent methyltransferase</fullName>
    </submittedName>
</protein>
<evidence type="ECO:0000259" key="4">
    <source>
        <dbReference type="Pfam" id="PF05175"/>
    </source>
</evidence>
<feature type="domain" description="Methyltransferase small" evidence="4">
    <location>
        <begin position="108"/>
        <end position="271"/>
    </location>
</feature>
<dbReference type="Pfam" id="PF05175">
    <property type="entry name" value="MTS"/>
    <property type="match status" value="1"/>
</dbReference>
<dbReference type="OrthoDB" id="9816072at2"/>
<dbReference type="SUPFAM" id="SSF53335">
    <property type="entry name" value="S-adenosyl-L-methionine-dependent methyltransferases"/>
    <property type="match status" value="1"/>
</dbReference>
<evidence type="ECO:0000256" key="3">
    <source>
        <dbReference type="ARBA" id="ARBA00022691"/>
    </source>
</evidence>
<dbReference type="AlphaFoldDB" id="A0A5N3PFK0"/>
<dbReference type="Proteomes" id="UP000325684">
    <property type="component" value="Unassembled WGS sequence"/>
</dbReference>
<keyword evidence="1 5" id="KW-0489">Methyltransferase</keyword>
<evidence type="ECO:0000313" key="6">
    <source>
        <dbReference type="Proteomes" id="UP000325684"/>
    </source>
</evidence>
<keyword evidence="2 5" id="KW-0808">Transferase</keyword>
<keyword evidence="3" id="KW-0949">S-adenosyl-L-methionine</keyword>
<dbReference type="Gene3D" id="3.40.50.150">
    <property type="entry name" value="Vaccinia Virus protein VP39"/>
    <property type="match status" value="1"/>
</dbReference>
<dbReference type="CDD" id="cd02440">
    <property type="entry name" value="AdoMet_MTases"/>
    <property type="match status" value="1"/>
</dbReference>
<dbReference type="EMBL" id="VCMV01000006">
    <property type="protein sequence ID" value="KAB0268489.1"/>
    <property type="molecule type" value="Genomic_DNA"/>
</dbReference>
<name>A0A5N3PFK0_9HYPH</name>
<dbReference type="InterPro" id="IPR029063">
    <property type="entry name" value="SAM-dependent_MTases_sf"/>
</dbReference>
<comment type="caution">
    <text evidence="5">The sequence shown here is derived from an EMBL/GenBank/DDBJ whole genome shotgun (WGS) entry which is preliminary data.</text>
</comment>
<evidence type="ECO:0000256" key="2">
    <source>
        <dbReference type="ARBA" id="ARBA00022679"/>
    </source>
</evidence>
<sequence>MPGSQSIEAQETGSLAGMLMLAPPGTMERRYVIAHALRAVAPSGRLTVLAPKDKGGSRLGKELVAFGCEVAETARRHHRICVVTRPDALVGIDAAMTEGSPRLLEDLGLWSQPGIFSWNRVDPGSALLEQYLPAFSGRGADLGCGIGYLSRPILRSADVQHLTLVDIDRRAVEAARRNVQDSRVDIDWSDLRGSAPELASLNFVVMNPPFHDGGAEDRALGASFIRRAAAMLRTGGSCWLVANRHLPYEAELKPLFKRVVVIVETGGYKIFEGRK</sequence>
<reference evidence="5 6" key="1">
    <citation type="journal article" date="2019" name="Microorganisms">
        <title>Genome Insights into the Novel Species Microvirga brassicacearum, a Rapeseed Endophyte with Biotechnological Potential.</title>
        <authorList>
            <person name="Jimenez-Gomez A."/>
            <person name="Saati-Santamaria Z."/>
            <person name="Igual J.M."/>
            <person name="Rivas R."/>
            <person name="Mateos P.F."/>
            <person name="Garcia-Fraile P."/>
        </authorList>
    </citation>
    <scope>NUCLEOTIDE SEQUENCE [LARGE SCALE GENOMIC DNA]</scope>
    <source>
        <strain evidence="5 6">CDVBN77</strain>
    </source>
</reference>
<organism evidence="5 6">
    <name type="scientific">Microvirga brassicacearum</name>
    <dbReference type="NCBI Taxonomy" id="2580413"/>
    <lineage>
        <taxon>Bacteria</taxon>
        <taxon>Pseudomonadati</taxon>
        <taxon>Pseudomonadota</taxon>
        <taxon>Alphaproteobacteria</taxon>
        <taxon>Hyphomicrobiales</taxon>
        <taxon>Methylobacteriaceae</taxon>
        <taxon>Microvirga</taxon>
    </lineage>
</organism>
<keyword evidence="6" id="KW-1185">Reference proteome</keyword>
<dbReference type="GO" id="GO:0008757">
    <property type="term" value="F:S-adenosylmethionine-dependent methyltransferase activity"/>
    <property type="evidence" value="ECO:0007669"/>
    <property type="project" value="InterPro"/>
</dbReference>
<accession>A0A5N3PFK0</accession>
<gene>
    <name evidence="5" type="ORF">FEZ63_04945</name>
</gene>
<proteinExistence type="predicted"/>
<evidence type="ECO:0000256" key="1">
    <source>
        <dbReference type="ARBA" id="ARBA00022603"/>
    </source>
</evidence>
<dbReference type="PANTHER" id="PTHR47816">
    <property type="entry name" value="RIBOSOMAL RNA SMALL SUBUNIT METHYLTRANSFERASE C"/>
    <property type="match status" value="1"/>
</dbReference>
<dbReference type="InterPro" id="IPR007848">
    <property type="entry name" value="Small_mtfrase_dom"/>
</dbReference>
<dbReference type="PANTHER" id="PTHR47816:SF4">
    <property type="entry name" value="RIBOSOMAL RNA SMALL SUBUNIT METHYLTRANSFERASE C"/>
    <property type="match status" value="1"/>
</dbReference>
<dbReference type="InterPro" id="IPR046977">
    <property type="entry name" value="RsmC/RlmG"/>
</dbReference>
<evidence type="ECO:0000313" key="5">
    <source>
        <dbReference type="EMBL" id="KAB0268489.1"/>
    </source>
</evidence>
<dbReference type="GO" id="GO:0032259">
    <property type="term" value="P:methylation"/>
    <property type="evidence" value="ECO:0007669"/>
    <property type="project" value="UniProtKB-KW"/>
</dbReference>